<accession>T1CKW1</accession>
<protein>
    <recommendedName>
        <fullName evidence="2">Translation initiation factor IF-2 N-terminal domain-containing protein</fullName>
    </recommendedName>
</protein>
<evidence type="ECO:0000313" key="1">
    <source>
        <dbReference type="EMBL" id="EQD68339.1"/>
    </source>
</evidence>
<proteinExistence type="predicted"/>
<dbReference type="AlphaFoldDB" id="T1CKW1"/>
<feature type="non-terminal residue" evidence="1">
    <location>
        <position position="1"/>
    </location>
</feature>
<organism evidence="1">
    <name type="scientific">mine drainage metagenome</name>
    <dbReference type="NCBI Taxonomy" id="410659"/>
    <lineage>
        <taxon>unclassified sequences</taxon>
        <taxon>metagenomes</taxon>
        <taxon>ecological metagenomes</taxon>
    </lineage>
</organism>
<reference evidence="1" key="1">
    <citation type="submission" date="2013-08" db="EMBL/GenBank/DDBJ databases">
        <authorList>
            <person name="Mendez C."/>
            <person name="Richter M."/>
            <person name="Ferrer M."/>
            <person name="Sanchez J."/>
        </authorList>
    </citation>
    <scope>NUCLEOTIDE SEQUENCE</scope>
</reference>
<name>T1CKW1_9ZZZZ</name>
<reference evidence="1" key="2">
    <citation type="journal article" date="2014" name="ISME J.">
        <title>Microbial stratification in low pH oxic and suboxic macroscopic growths along an acid mine drainage.</title>
        <authorList>
            <person name="Mendez-Garcia C."/>
            <person name="Mesa V."/>
            <person name="Sprenger R.R."/>
            <person name="Richter M."/>
            <person name="Diez M.S."/>
            <person name="Solano J."/>
            <person name="Bargiela R."/>
            <person name="Golyshina O.V."/>
            <person name="Manteca A."/>
            <person name="Ramos J.L."/>
            <person name="Gallego J.R."/>
            <person name="Llorente I."/>
            <person name="Martins Dos Santos V.A."/>
            <person name="Jensen O.N."/>
            <person name="Pelaez A.I."/>
            <person name="Sanchez J."/>
            <person name="Ferrer M."/>
        </authorList>
    </citation>
    <scope>NUCLEOTIDE SEQUENCE</scope>
</reference>
<comment type="caution">
    <text evidence="1">The sequence shown here is derived from an EMBL/GenBank/DDBJ whole genome shotgun (WGS) entry which is preliminary data.</text>
</comment>
<gene>
    <name evidence="1" type="ORF">B1B_05602</name>
</gene>
<evidence type="ECO:0008006" key="2">
    <source>
        <dbReference type="Google" id="ProtNLM"/>
    </source>
</evidence>
<dbReference type="EMBL" id="AUZY01003552">
    <property type="protein sequence ID" value="EQD68339.1"/>
    <property type="molecule type" value="Genomic_DNA"/>
</dbReference>
<sequence>DTIKQLADELGVKPADITKILGLVEKERAKGGVIADERDILETAGEIV</sequence>